<protein>
    <recommendedName>
        <fullName evidence="2">Tyrosine specific protein phosphatases domain-containing protein</fullName>
    </recommendedName>
</protein>
<keyword evidence="4" id="KW-1185">Reference proteome</keyword>
<dbReference type="PROSITE" id="PS00383">
    <property type="entry name" value="TYR_PHOSPHATASE_1"/>
    <property type="match status" value="1"/>
</dbReference>
<dbReference type="GO" id="GO:0004721">
    <property type="term" value="F:phosphoprotein phosphatase activity"/>
    <property type="evidence" value="ECO:0007669"/>
    <property type="project" value="InterPro"/>
</dbReference>
<feature type="signal peptide" evidence="1">
    <location>
        <begin position="1"/>
        <end position="21"/>
    </location>
</feature>
<dbReference type="InterPro" id="IPR016130">
    <property type="entry name" value="Tyr_Pase_AS"/>
</dbReference>
<dbReference type="InterPro" id="IPR029021">
    <property type="entry name" value="Prot-tyrosine_phosphatase-like"/>
</dbReference>
<dbReference type="PANTHER" id="PTHR31126">
    <property type="entry name" value="TYROSINE-PROTEIN PHOSPHATASE"/>
    <property type="match status" value="1"/>
</dbReference>
<accession>A0AB34K3Y3</accession>
<dbReference type="Gene3D" id="3.90.190.10">
    <property type="entry name" value="Protein tyrosine phosphatase superfamily"/>
    <property type="match status" value="1"/>
</dbReference>
<name>A0AB34K3Y3_PRYPA</name>
<proteinExistence type="predicted"/>
<dbReference type="AlphaFoldDB" id="A0AB34K3Y3"/>
<dbReference type="SUPFAM" id="SSF52799">
    <property type="entry name" value="(Phosphotyrosine protein) phosphatases II"/>
    <property type="match status" value="1"/>
</dbReference>
<gene>
    <name evidence="3" type="ORF">AB1Y20_010258</name>
</gene>
<dbReference type="Pfam" id="PF13350">
    <property type="entry name" value="Y_phosphatase3"/>
    <property type="match status" value="1"/>
</dbReference>
<dbReference type="PROSITE" id="PS50056">
    <property type="entry name" value="TYR_PHOSPHATASE_2"/>
    <property type="match status" value="1"/>
</dbReference>
<evidence type="ECO:0000313" key="3">
    <source>
        <dbReference type="EMBL" id="KAL1528936.1"/>
    </source>
</evidence>
<feature type="domain" description="Tyrosine specific protein phosphatases" evidence="2">
    <location>
        <begin position="180"/>
        <end position="216"/>
    </location>
</feature>
<organism evidence="3 4">
    <name type="scientific">Prymnesium parvum</name>
    <name type="common">Toxic golden alga</name>
    <dbReference type="NCBI Taxonomy" id="97485"/>
    <lineage>
        <taxon>Eukaryota</taxon>
        <taxon>Haptista</taxon>
        <taxon>Haptophyta</taxon>
        <taxon>Prymnesiophyceae</taxon>
        <taxon>Prymnesiales</taxon>
        <taxon>Prymnesiaceae</taxon>
        <taxon>Prymnesium</taxon>
    </lineage>
</organism>
<dbReference type="InterPro" id="IPR026893">
    <property type="entry name" value="Tyr/Ser_Pase_IphP-type"/>
</dbReference>
<evidence type="ECO:0000313" key="4">
    <source>
        <dbReference type="Proteomes" id="UP001515480"/>
    </source>
</evidence>
<dbReference type="EMBL" id="JBGBPQ010000002">
    <property type="protein sequence ID" value="KAL1528936.1"/>
    <property type="molecule type" value="Genomic_DNA"/>
</dbReference>
<evidence type="ECO:0000256" key="1">
    <source>
        <dbReference type="SAM" id="SignalP"/>
    </source>
</evidence>
<evidence type="ECO:0000259" key="2">
    <source>
        <dbReference type="PROSITE" id="PS50056"/>
    </source>
</evidence>
<keyword evidence="1" id="KW-0732">Signal</keyword>
<comment type="caution">
    <text evidence="3">The sequence shown here is derived from an EMBL/GenBank/DDBJ whole genome shotgun (WGS) entry which is preliminary data.</text>
</comment>
<sequence length="326" mass="36241">MAPRAALRLAAMLLLCTAAAGLTATGAIKTLNNFRSLGAIPCRGNTRIIRPGLLYRAASPAKVSEPDALELQRRVRTIIDLRSENDARQDSGARLLAPRTTHVELLKRSVVSKRVKRLMLRQPLHAMPFLLFIFLRKLLPPLVADMHQRITSLIHRKLSVFIQSIELADVYFWILVHHGESLRQVILTCAEESAQPVLVHCTHGKDRTGVLVALLLHICGVSEETIAKEYALSDSWGCSVEGRAEMLRAMPPKLQEALDGCAQFDAWCGAPESTMRELWRRVARRYGSMDRYLDSIGINASTRERISAALTMPVAESPPHLTSYPA</sequence>
<reference evidence="3 4" key="1">
    <citation type="journal article" date="2024" name="Science">
        <title>Giant polyketide synthase enzymes in the biosynthesis of giant marine polyether toxins.</title>
        <authorList>
            <person name="Fallon T.R."/>
            <person name="Shende V.V."/>
            <person name="Wierzbicki I.H."/>
            <person name="Pendleton A.L."/>
            <person name="Watervoot N.F."/>
            <person name="Auber R.P."/>
            <person name="Gonzalez D.J."/>
            <person name="Wisecaver J.H."/>
            <person name="Moore B.S."/>
        </authorList>
    </citation>
    <scope>NUCLEOTIDE SEQUENCE [LARGE SCALE GENOMIC DNA]</scope>
    <source>
        <strain evidence="3 4">12B1</strain>
    </source>
</reference>
<dbReference type="PANTHER" id="PTHR31126:SF1">
    <property type="entry name" value="TYROSINE SPECIFIC PROTEIN PHOSPHATASES DOMAIN-CONTAINING PROTEIN"/>
    <property type="match status" value="1"/>
</dbReference>
<dbReference type="Proteomes" id="UP001515480">
    <property type="component" value="Unassembled WGS sequence"/>
</dbReference>
<feature type="chain" id="PRO_5044263688" description="Tyrosine specific protein phosphatases domain-containing protein" evidence="1">
    <location>
        <begin position="22"/>
        <end position="326"/>
    </location>
</feature>
<dbReference type="InterPro" id="IPR000387">
    <property type="entry name" value="Tyr_Pase_dom"/>
</dbReference>